<dbReference type="FunFam" id="3.40.1190.10:FF:000004">
    <property type="entry name" value="Dihydrofolate synthase/folylpolyglutamate synthase"/>
    <property type="match status" value="1"/>
</dbReference>
<evidence type="ECO:0000256" key="7">
    <source>
        <dbReference type="ARBA" id="ARBA00013025"/>
    </source>
</evidence>
<dbReference type="InterPro" id="IPR036565">
    <property type="entry name" value="Mur-like_cat_sf"/>
</dbReference>
<evidence type="ECO:0000256" key="13">
    <source>
        <dbReference type="ARBA" id="ARBA00022842"/>
    </source>
</evidence>
<evidence type="ECO:0000313" key="22">
    <source>
        <dbReference type="Proteomes" id="UP000199095"/>
    </source>
</evidence>
<reference evidence="22" key="1">
    <citation type="submission" date="2016-10" db="EMBL/GenBank/DDBJ databases">
        <authorList>
            <person name="Varghese N."/>
            <person name="Submissions S."/>
        </authorList>
    </citation>
    <scope>NUCLEOTIDE SEQUENCE [LARGE SCALE GENOMIC DNA]</scope>
    <source>
        <strain evidence="22">CGMCC 1.3566</strain>
    </source>
</reference>
<comment type="pathway">
    <text evidence="3">Cofactor biosynthesis; tetrahydrofolylpolyglutamate biosynthesis.</text>
</comment>
<evidence type="ECO:0000256" key="10">
    <source>
        <dbReference type="ARBA" id="ARBA00022723"/>
    </source>
</evidence>
<dbReference type="Pfam" id="PF08245">
    <property type="entry name" value="Mur_ligase_M"/>
    <property type="match status" value="1"/>
</dbReference>
<evidence type="ECO:0000256" key="4">
    <source>
        <dbReference type="ARBA" id="ARBA00008276"/>
    </source>
</evidence>
<dbReference type="NCBIfam" id="TIGR01499">
    <property type="entry name" value="folC"/>
    <property type="match status" value="1"/>
</dbReference>
<dbReference type="GO" id="GO:0005524">
    <property type="term" value="F:ATP binding"/>
    <property type="evidence" value="ECO:0007669"/>
    <property type="project" value="UniProtKB-KW"/>
</dbReference>
<evidence type="ECO:0000256" key="8">
    <source>
        <dbReference type="ARBA" id="ARBA00019357"/>
    </source>
</evidence>
<dbReference type="RefSeq" id="WP_425441509.1">
    <property type="nucleotide sequence ID" value="NZ_FOHJ01000019.1"/>
</dbReference>
<dbReference type="GO" id="GO:0046656">
    <property type="term" value="P:folic acid biosynthetic process"/>
    <property type="evidence" value="ECO:0007669"/>
    <property type="project" value="UniProtKB-KW"/>
</dbReference>
<keyword evidence="13" id="KW-0460">Magnesium</keyword>
<keyword evidence="14" id="KW-0289">Folate biosynthesis</keyword>
<dbReference type="AlphaFoldDB" id="A0A1I0JFH4"/>
<dbReference type="Gene3D" id="3.40.1190.10">
    <property type="entry name" value="Mur-like, catalytic domain"/>
    <property type="match status" value="1"/>
</dbReference>
<evidence type="ECO:0000256" key="14">
    <source>
        <dbReference type="ARBA" id="ARBA00022909"/>
    </source>
</evidence>
<comment type="pathway">
    <text evidence="2">Cofactor biosynthesis; tetrahydrofolate biosynthesis; 7,8-dihydrofolate from 2-amino-4-hydroxy-6-hydroxymethyl-7,8-dihydropteridine diphosphate and 4-aminobenzoate: step 2/2.</text>
</comment>
<comment type="catalytic activity">
    <reaction evidence="16">
        <text>(6S)-5,6,7,8-tetrahydrofolyl-(gamma-L-Glu)(n) + L-glutamate + ATP = (6S)-5,6,7,8-tetrahydrofolyl-(gamma-L-Glu)(n+1) + ADP + phosphate + H(+)</text>
        <dbReference type="Rhea" id="RHEA:10580"/>
        <dbReference type="Rhea" id="RHEA-COMP:14738"/>
        <dbReference type="Rhea" id="RHEA-COMP:14740"/>
        <dbReference type="ChEBI" id="CHEBI:15378"/>
        <dbReference type="ChEBI" id="CHEBI:29985"/>
        <dbReference type="ChEBI" id="CHEBI:30616"/>
        <dbReference type="ChEBI" id="CHEBI:43474"/>
        <dbReference type="ChEBI" id="CHEBI:141005"/>
        <dbReference type="ChEBI" id="CHEBI:456216"/>
        <dbReference type="EC" id="6.3.2.17"/>
    </reaction>
</comment>
<evidence type="ECO:0000256" key="16">
    <source>
        <dbReference type="ARBA" id="ARBA00047493"/>
    </source>
</evidence>
<keyword evidence="9 18" id="KW-0436">Ligase</keyword>
<dbReference type="SUPFAM" id="SSF53244">
    <property type="entry name" value="MurD-like peptide ligases, peptide-binding domain"/>
    <property type="match status" value="1"/>
</dbReference>
<gene>
    <name evidence="21" type="ORF">SAMN05421676_11915</name>
</gene>
<evidence type="ECO:0000256" key="18">
    <source>
        <dbReference type="PIRNR" id="PIRNR001563"/>
    </source>
</evidence>
<dbReference type="InterPro" id="IPR018109">
    <property type="entry name" value="Folylpolyglutamate_synth_CS"/>
</dbReference>
<dbReference type="EMBL" id="FOHJ01000019">
    <property type="protein sequence ID" value="SEU08724.1"/>
    <property type="molecule type" value="Genomic_DNA"/>
</dbReference>
<evidence type="ECO:0000256" key="6">
    <source>
        <dbReference type="ARBA" id="ARBA00013023"/>
    </source>
</evidence>
<evidence type="ECO:0000256" key="9">
    <source>
        <dbReference type="ARBA" id="ARBA00022598"/>
    </source>
</evidence>
<evidence type="ECO:0000259" key="20">
    <source>
        <dbReference type="Pfam" id="PF08245"/>
    </source>
</evidence>
<proteinExistence type="inferred from homology"/>
<dbReference type="GO" id="GO:0046872">
    <property type="term" value="F:metal ion binding"/>
    <property type="evidence" value="ECO:0007669"/>
    <property type="project" value="UniProtKB-KW"/>
</dbReference>
<feature type="domain" description="Mur ligase C-terminal" evidence="19">
    <location>
        <begin position="299"/>
        <end position="416"/>
    </location>
</feature>
<evidence type="ECO:0000256" key="2">
    <source>
        <dbReference type="ARBA" id="ARBA00004799"/>
    </source>
</evidence>
<evidence type="ECO:0000313" key="21">
    <source>
        <dbReference type="EMBL" id="SEU08724.1"/>
    </source>
</evidence>
<dbReference type="EC" id="6.3.2.17" evidence="7"/>
<evidence type="ECO:0000256" key="11">
    <source>
        <dbReference type="ARBA" id="ARBA00022741"/>
    </source>
</evidence>
<comment type="similarity">
    <text evidence="4 18">Belongs to the folylpolyglutamate synthase family.</text>
</comment>
<comment type="cofactor">
    <cofactor evidence="1">
        <name>Mg(2+)</name>
        <dbReference type="ChEBI" id="CHEBI:18420"/>
    </cofactor>
</comment>
<dbReference type="InterPro" id="IPR036615">
    <property type="entry name" value="Mur_ligase_C_dom_sf"/>
</dbReference>
<dbReference type="GO" id="GO:0005737">
    <property type="term" value="C:cytoplasm"/>
    <property type="evidence" value="ECO:0007669"/>
    <property type="project" value="TreeGrafter"/>
</dbReference>
<name>A0A1I0JFH4_9BACI</name>
<keyword evidence="12 18" id="KW-0067">ATP-binding</keyword>
<dbReference type="InterPro" id="IPR004101">
    <property type="entry name" value="Mur_ligase_C"/>
</dbReference>
<keyword evidence="10" id="KW-0479">Metal-binding</keyword>
<comment type="catalytic activity">
    <reaction evidence="17">
        <text>7,8-dihydropteroate + L-glutamate + ATP = 7,8-dihydrofolate + ADP + phosphate + H(+)</text>
        <dbReference type="Rhea" id="RHEA:23584"/>
        <dbReference type="ChEBI" id="CHEBI:15378"/>
        <dbReference type="ChEBI" id="CHEBI:17839"/>
        <dbReference type="ChEBI" id="CHEBI:29985"/>
        <dbReference type="ChEBI" id="CHEBI:30616"/>
        <dbReference type="ChEBI" id="CHEBI:43474"/>
        <dbReference type="ChEBI" id="CHEBI:57451"/>
        <dbReference type="ChEBI" id="CHEBI:456216"/>
        <dbReference type="EC" id="6.3.2.12"/>
    </reaction>
</comment>
<dbReference type="Proteomes" id="UP000199095">
    <property type="component" value="Unassembled WGS sequence"/>
</dbReference>
<evidence type="ECO:0000256" key="5">
    <source>
        <dbReference type="ARBA" id="ARBA00011245"/>
    </source>
</evidence>
<evidence type="ECO:0000256" key="17">
    <source>
        <dbReference type="ARBA" id="ARBA00049161"/>
    </source>
</evidence>
<comment type="subunit">
    <text evidence="5">Monomer.</text>
</comment>
<evidence type="ECO:0000259" key="19">
    <source>
        <dbReference type="Pfam" id="PF02875"/>
    </source>
</evidence>
<keyword evidence="22" id="KW-1185">Reference proteome</keyword>
<dbReference type="EC" id="6.3.2.12" evidence="6"/>
<accession>A0A1I0JFH4</accession>
<dbReference type="STRING" id="237682.SAMN05421676_11915"/>
<organism evidence="21 22">
    <name type="scientific">Salinibacillus kushneri</name>
    <dbReference type="NCBI Taxonomy" id="237682"/>
    <lineage>
        <taxon>Bacteria</taxon>
        <taxon>Bacillati</taxon>
        <taxon>Bacillota</taxon>
        <taxon>Bacilli</taxon>
        <taxon>Bacillales</taxon>
        <taxon>Bacillaceae</taxon>
        <taxon>Salinibacillus</taxon>
    </lineage>
</organism>
<evidence type="ECO:0000256" key="3">
    <source>
        <dbReference type="ARBA" id="ARBA00005150"/>
    </source>
</evidence>
<evidence type="ECO:0000256" key="1">
    <source>
        <dbReference type="ARBA" id="ARBA00001946"/>
    </source>
</evidence>
<dbReference type="Gene3D" id="3.90.190.20">
    <property type="entry name" value="Mur ligase, C-terminal domain"/>
    <property type="match status" value="1"/>
</dbReference>
<keyword evidence="11 18" id="KW-0547">Nucleotide-binding</keyword>
<dbReference type="PROSITE" id="PS01012">
    <property type="entry name" value="FOLYLPOLYGLU_SYNT_2"/>
    <property type="match status" value="1"/>
</dbReference>
<dbReference type="PANTHER" id="PTHR11136:SF0">
    <property type="entry name" value="DIHYDROFOLATE SYNTHETASE-RELATED"/>
    <property type="match status" value="1"/>
</dbReference>
<dbReference type="InterPro" id="IPR013221">
    <property type="entry name" value="Mur_ligase_cen"/>
</dbReference>
<dbReference type="PANTHER" id="PTHR11136">
    <property type="entry name" value="FOLYLPOLYGLUTAMATE SYNTHASE-RELATED"/>
    <property type="match status" value="1"/>
</dbReference>
<dbReference type="GO" id="GO:0004326">
    <property type="term" value="F:tetrahydrofolylpolyglutamate synthase activity"/>
    <property type="evidence" value="ECO:0007669"/>
    <property type="project" value="UniProtKB-EC"/>
</dbReference>
<dbReference type="SUPFAM" id="SSF53623">
    <property type="entry name" value="MurD-like peptide ligases, catalytic domain"/>
    <property type="match status" value="1"/>
</dbReference>
<feature type="domain" description="Mur ligase central" evidence="20">
    <location>
        <begin position="44"/>
        <end position="269"/>
    </location>
</feature>
<protein>
    <recommendedName>
        <fullName evidence="8">Dihydrofolate synthase/folylpolyglutamate synthase</fullName>
        <ecNumber evidence="6">6.3.2.12</ecNumber>
        <ecNumber evidence="7">6.3.2.17</ecNumber>
    </recommendedName>
    <alternativeName>
        <fullName evidence="15">Tetrahydrofolylpolyglutamate synthase</fullName>
    </alternativeName>
</protein>
<dbReference type="InterPro" id="IPR001645">
    <property type="entry name" value="Folylpolyglutamate_synth"/>
</dbReference>
<dbReference type="GO" id="GO:0008841">
    <property type="term" value="F:dihydrofolate synthase activity"/>
    <property type="evidence" value="ECO:0007669"/>
    <property type="project" value="UniProtKB-EC"/>
</dbReference>
<evidence type="ECO:0000256" key="12">
    <source>
        <dbReference type="ARBA" id="ARBA00022840"/>
    </source>
</evidence>
<dbReference type="Pfam" id="PF02875">
    <property type="entry name" value="Mur_ligase_C"/>
    <property type="match status" value="1"/>
</dbReference>
<sequence length="436" mass="50060">MKYDEAIEWIQQRSKFGIKPGLERMKWFMEKLDHPEQKIRSIHIAGTNGKGSTLSFLRHLLEAHHFSVGSFTSPYLIHFNERISVNGVPIKDKELVMLVKKIKPLCEELEQTEFGPPTEFEVITAMAFVYFAEQSLDYVLLETGLGGRLDSTNIVEPIASIITNIGLDHTRILGNTYEQIASEKAGIIKQGVPVTTAVQHHGSFQVIKDKAVEKSAPIYQLGNDFHIMNQKPSQEEGEMFTFKFEQQSFSDLKINMKGYHQIQNAALALHTFLLMSQMNQIKPKENVIRTGLQKTRWPGRFEVVSKNPLVIIDGAHNKEGVISLIETLKRSYPHHKKRLLFSMMKDKNVSEVIQLLDQYFDGIVFTSFEFERASGAEQLFSQSRHPGKEIHMNWKEAVQYELSHMDSNEIFVISGSLYFISKVRQYFELFAKNMIK</sequence>
<evidence type="ECO:0000256" key="15">
    <source>
        <dbReference type="ARBA" id="ARBA00030592"/>
    </source>
</evidence>
<dbReference type="PIRSF" id="PIRSF001563">
    <property type="entry name" value="Folylpolyglu_synth"/>
    <property type="match status" value="1"/>
</dbReference>